<proteinExistence type="predicted"/>
<keyword evidence="1" id="KW-0732">Signal</keyword>
<feature type="chain" id="PRO_5018073656" evidence="1">
    <location>
        <begin position="21"/>
        <end position="201"/>
    </location>
</feature>
<protein>
    <submittedName>
        <fullName evidence="2">Uncharacterized protein</fullName>
    </submittedName>
</protein>
<dbReference type="EMBL" id="UYRU01059158">
    <property type="protein sequence ID" value="VDN14403.1"/>
    <property type="molecule type" value="Genomic_DNA"/>
</dbReference>
<name>A0A3P7LTU8_DIBLA</name>
<evidence type="ECO:0000313" key="2">
    <source>
        <dbReference type="EMBL" id="VDN14403.1"/>
    </source>
</evidence>
<organism evidence="2 3">
    <name type="scientific">Dibothriocephalus latus</name>
    <name type="common">Fish tapeworm</name>
    <name type="synonym">Diphyllobothrium latum</name>
    <dbReference type="NCBI Taxonomy" id="60516"/>
    <lineage>
        <taxon>Eukaryota</taxon>
        <taxon>Metazoa</taxon>
        <taxon>Spiralia</taxon>
        <taxon>Lophotrochozoa</taxon>
        <taxon>Platyhelminthes</taxon>
        <taxon>Cestoda</taxon>
        <taxon>Eucestoda</taxon>
        <taxon>Diphyllobothriidea</taxon>
        <taxon>Diphyllobothriidae</taxon>
        <taxon>Dibothriocephalus</taxon>
    </lineage>
</organism>
<keyword evidence="3" id="KW-1185">Reference proteome</keyword>
<evidence type="ECO:0000313" key="3">
    <source>
        <dbReference type="Proteomes" id="UP000281553"/>
    </source>
</evidence>
<reference evidence="2 3" key="1">
    <citation type="submission" date="2018-11" db="EMBL/GenBank/DDBJ databases">
        <authorList>
            <consortium name="Pathogen Informatics"/>
        </authorList>
    </citation>
    <scope>NUCLEOTIDE SEQUENCE [LARGE SCALE GENOMIC DNA]</scope>
</reference>
<evidence type="ECO:0000256" key="1">
    <source>
        <dbReference type="SAM" id="SignalP"/>
    </source>
</evidence>
<accession>A0A3P7LTU8</accession>
<sequence length="201" mass="21490">MRLGEDVIITVSLLMAGLTAAPPADSQGSVFDCIFLFISARTELADETHTTCLGIPLFHTSDSSAAQFLSHILSYVGPVAARIKAVQQSEAAPSDSCPDASPPLLFHDLPIPLEVLCQLCRGPDDIPVTATTELYAASALYSAVLGVAEQSVKPSFSFYDILALKLLSSEADAEDQTTKQSSLRFRGPEWAPISQPNYPAY</sequence>
<feature type="signal peptide" evidence="1">
    <location>
        <begin position="1"/>
        <end position="20"/>
    </location>
</feature>
<gene>
    <name evidence="2" type="ORF">DILT_LOCUS10234</name>
</gene>
<dbReference type="Proteomes" id="UP000281553">
    <property type="component" value="Unassembled WGS sequence"/>
</dbReference>
<dbReference type="AlphaFoldDB" id="A0A3P7LTU8"/>